<evidence type="ECO:0000259" key="1">
    <source>
        <dbReference type="PROSITE" id="PS51186"/>
    </source>
</evidence>
<dbReference type="Gene3D" id="3.40.630.30">
    <property type="match status" value="1"/>
</dbReference>
<dbReference type="Pfam" id="PF00583">
    <property type="entry name" value="Acetyltransf_1"/>
    <property type="match status" value="1"/>
</dbReference>
<dbReference type="CDD" id="cd04301">
    <property type="entry name" value="NAT_SF"/>
    <property type="match status" value="1"/>
</dbReference>
<evidence type="ECO:0000313" key="2">
    <source>
        <dbReference type="EMBL" id="CZF81925.1"/>
    </source>
</evidence>
<protein>
    <recommendedName>
        <fullName evidence="1">N-acetyltransferase domain-containing protein</fullName>
    </recommendedName>
</protein>
<dbReference type="PROSITE" id="PS51186">
    <property type="entry name" value="GNAT"/>
    <property type="match status" value="1"/>
</dbReference>
<accession>A0A128F5Z2</accession>
<reference evidence="3" key="1">
    <citation type="submission" date="2016-02" db="EMBL/GenBank/DDBJ databases">
        <authorList>
            <person name="Rodrigo-Torres Lidia"/>
            <person name="Arahal R.David."/>
        </authorList>
    </citation>
    <scope>NUCLEOTIDE SEQUENCE [LARGE SCALE GENOMIC DNA]</scope>
    <source>
        <strain evidence="3">CECT 9029</strain>
    </source>
</reference>
<dbReference type="RefSeq" id="WP_062664108.1">
    <property type="nucleotide sequence ID" value="NZ_FIZX01000002.1"/>
</dbReference>
<dbReference type="STRING" id="1796497.GCE9029_02909"/>
<dbReference type="SUPFAM" id="SSF55729">
    <property type="entry name" value="Acyl-CoA N-acyltransferases (Nat)"/>
    <property type="match status" value="1"/>
</dbReference>
<sequence length="171" mass="19740">MTVSLKPIDIRERHVLENLFAYYVYEFSKPLGLSLDSDGKYAFKSETLNPYWLRDDHHPYFILSDGELAGFVLVRRYPPNIAVWDIDQFFVLHKFAGKGVGKKALSAVLNKRLGDWQIRILKENVAVLGFWQSAVEALVEGDYSLGLEVDIDLEMYFIHFTYPGVMEIQET</sequence>
<organism evidence="2 3">
    <name type="scientific">Grimontia celer</name>
    <dbReference type="NCBI Taxonomy" id="1796497"/>
    <lineage>
        <taxon>Bacteria</taxon>
        <taxon>Pseudomonadati</taxon>
        <taxon>Pseudomonadota</taxon>
        <taxon>Gammaproteobacteria</taxon>
        <taxon>Vibrionales</taxon>
        <taxon>Vibrionaceae</taxon>
        <taxon>Grimontia</taxon>
    </lineage>
</organism>
<evidence type="ECO:0000313" key="3">
    <source>
        <dbReference type="Proteomes" id="UP000071641"/>
    </source>
</evidence>
<name>A0A128F5Z2_9GAMM</name>
<dbReference type="Proteomes" id="UP000071641">
    <property type="component" value="Unassembled WGS sequence"/>
</dbReference>
<feature type="domain" description="N-acetyltransferase" evidence="1">
    <location>
        <begin position="3"/>
        <end position="169"/>
    </location>
</feature>
<dbReference type="AlphaFoldDB" id="A0A128F5Z2"/>
<dbReference type="InterPro" id="IPR016181">
    <property type="entry name" value="Acyl_CoA_acyltransferase"/>
</dbReference>
<gene>
    <name evidence="2" type="ORF">GCE9029_02909</name>
</gene>
<keyword evidence="3" id="KW-1185">Reference proteome</keyword>
<dbReference type="InterPro" id="IPR000182">
    <property type="entry name" value="GNAT_dom"/>
</dbReference>
<proteinExistence type="predicted"/>
<dbReference type="OrthoDB" id="8479334at2"/>
<dbReference type="EMBL" id="FIZX01000002">
    <property type="protein sequence ID" value="CZF81925.1"/>
    <property type="molecule type" value="Genomic_DNA"/>
</dbReference>
<dbReference type="GO" id="GO:0016747">
    <property type="term" value="F:acyltransferase activity, transferring groups other than amino-acyl groups"/>
    <property type="evidence" value="ECO:0007669"/>
    <property type="project" value="InterPro"/>
</dbReference>